<name>A0A9R0ESR9_SPOFR</name>
<evidence type="ECO:0000313" key="4">
    <source>
        <dbReference type="RefSeq" id="XP_035456692.2"/>
    </source>
</evidence>
<dbReference type="GeneID" id="118280606"/>
<gene>
    <name evidence="4" type="primary">LOC118280606</name>
</gene>
<keyword evidence="3" id="KW-1185">Reference proteome</keyword>
<dbReference type="RefSeq" id="XP_035456692.2">
    <property type="nucleotide sequence ID" value="XM_035600799.2"/>
</dbReference>
<reference evidence="4" key="1">
    <citation type="submission" date="2025-08" db="UniProtKB">
        <authorList>
            <consortium name="RefSeq"/>
        </authorList>
    </citation>
    <scope>IDENTIFICATION</scope>
    <source>
        <tissue evidence="4">Whole larval tissue</tissue>
    </source>
</reference>
<dbReference type="AlphaFoldDB" id="A0A9R0ESR9"/>
<accession>A0A9R0ESR9</accession>
<feature type="signal peptide" evidence="2">
    <location>
        <begin position="1"/>
        <end position="19"/>
    </location>
</feature>
<proteinExistence type="predicted"/>
<keyword evidence="2" id="KW-0732">Signal</keyword>
<dbReference type="OrthoDB" id="7493021at2759"/>
<feature type="compositionally biased region" description="Pro residues" evidence="1">
    <location>
        <begin position="141"/>
        <end position="151"/>
    </location>
</feature>
<evidence type="ECO:0000256" key="2">
    <source>
        <dbReference type="SAM" id="SignalP"/>
    </source>
</evidence>
<sequence length="164" mass="18398">MSKLLPVLAVLAVFMIVESTCQLIIRPTYRPPRPPKRPIMIRARRDAGDEPLWLYQGDVPKAPSSADHPVLPSIIDDVRMETNRRTARSMGTSSQVSQGHGHGSHGGSHKSSGRDTGANHPGYNRRNARSLHLPDFKIPIPTLPPFNPRPRYPWDDNPRFPIYV</sequence>
<feature type="region of interest" description="Disordered" evidence="1">
    <location>
        <begin position="135"/>
        <end position="154"/>
    </location>
</feature>
<protein>
    <submittedName>
        <fullName evidence="4">Lebocin-4-like</fullName>
    </submittedName>
</protein>
<feature type="chain" id="PRO_5040291561" evidence="2">
    <location>
        <begin position="20"/>
        <end position="164"/>
    </location>
</feature>
<feature type="region of interest" description="Disordered" evidence="1">
    <location>
        <begin position="82"/>
        <end position="130"/>
    </location>
</feature>
<organism evidence="3 4">
    <name type="scientific">Spodoptera frugiperda</name>
    <name type="common">Fall armyworm</name>
    <dbReference type="NCBI Taxonomy" id="7108"/>
    <lineage>
        <taxon>Eukaryota</taxon>
        <taxon>Metazoa</taxon>
        <taxon>Ecdysozoa</taxon>
        <taxon>Arthropoda</taxon>
        <taxon>Hexapoda</taxon>
        <taxon>Insecta</taxon>
        <taxon>Pterygota</taxon>
        <taxon>Neoptera</taxon>
        <taxon>Endopterygota</taxon>
        <taxon>Lepidoptera</taxon>
        <taxon>Glossata</taxon>
        <taxon>Ditrysia</taxon>
        <taxon>Noctuoidea</taxon>
        <taxon>Noctuidae</taxon>
        <taxon>Amphipyrinae</taxon>
        <taxon>Spodoptera</taxon>
    </lineage>
</organism>
<evidence type="ECO:0000313" key="3">
    <source>
        <dbReference type="Proteomes" id="UP000829999"/>
    </source>
</evidence>
<dbReference type="Proteomes" id="UP000829999">
    <property type="component" value="Chromosome 16"/>
</dbReference>
<evidence type="ECO:0000256" key="1">
    <source>
        <dbReference type="SAM" id="MobiDB-lite"/>
    </source>
</evidence>